<dbReference type="Gene3D" id="3.40.50.300">
    <property type="entry name" value="P-loop containing nucleotide triphosphate hydrolases"/>
    <property type="match status" value="1"/>
</dbReference>
<feature type="region of interest" description="G4" evidence="8">
    <location>
        <begin position="238"/>
        <end position="241"/>
    </location>
</feature>
<dbReference type="Proteomes" id="UP001318040">
    <property type="component" value="Chromosome 1"/>
</dbReference>
<proteinExistence type="inferred from homology"/>
<keyword evidence="11" id="KW-1185">Reference proteome</keyword>
<evidence type="ECO:0000256" key="4">
    <source>
        <dbReference type="ARBA" id="ARBA00022741"/>
    </source>
</evidence>
<feature type="compositionally biased region" description="Basic and acidic residues" evidence="9">
    <location>
        <begin position="287"/>
        <end position="297"/>
    </location>
</feature>
<feature type="region of interest" description="G3" evidence="8">
    <location>
        <begin position="167"/>
        <end position="170"/>
    </location>
</feature>
<feature type="region of interest" description="Disordered" evidence="9">
    <location>
        <begin position="271"/>
        <end position="301"/>
    </location>
</feature>
<keyword evidence="5 8" id="KW-0342">GTP-binding</keyword>
<dbReference type="InterPro" id="IPR006073">
    <property type="entry name" value="GTP-bd"/>
</dbReference>
<dbReference type="PANTHER" id="PTHR42698">
    <property type="entry name" value="GTPASE ERA"/>
    <property type="match status" value="1"/>
</dbReference>
<dbReference type="GO" id="GO:0019843">
    <property type="term" value="F:rRNA binding"/>
    <property type="evidence" value="ECO:0007669"/>
    <property type="project" value="TreeGrafter"/>
</dbReference>
<dbReference type="GeneID" id="116943863"/>
<dbReference type="InterPro" id="IPR027417">
    <property type="entry name" value="P-loop_NTPase"/>
</dbReference>
<keyword evidence="4 8" id="KW-0547">Nucleotide-binding</keyword>
<dbReference type="GO" id="GO:0005759">
    <property type="term" value="C:mitochondrial matrix"/>
    <property type="evidence" value="ECO:0007669"/>
    <property type="project" value="TreeGrafter"/>
</dbReference>
<evidence type="ECO:0000259" key="10">
    <source>
        <dbReference type="PROSITE" id="PS51713"/>
    </source>
</evidence>
<dbReference type="InterPro" id="IPR009019">
    <property type="entry name" value="KH_sf_prok-type"/>
</dbReference>
<evidence type="ECO:0000256" key="9">
    <source>
        <dbReference type="SAM" id="MobiDB-lite"/>
    </source>
</evidence>
<dbReference type="GO" id="GO:0043024">
    <property type="term" value="F:ribosomal small subunit binding"/>
    <property type="evidence" value="ECO:0007669"/>
    <property type="project" value="TreeGrafter"/>
</dbReference>
<dbReference type="CDD" id="cd22534">
    <property type="entry name" value="KH-II_Era"/>
    <property type="match status" value="1"/>
</dbReference>
<protein>
    <recommendedName>
        <fullName evidence="3">GTPase Era, mitochondrial</fullName>
    </recommendedName>
    <alternativeName>
        <fullName evidence="7">ERA-like protein 1</fullName>
    </alternativeName>
</protein>
<dbReference type="InterPro" id="IPR030388">
    <property type="entry name" value="G_ERA_dom"/>
</dbReference>
<dbReference type="InterPro" id="IPR005662">
    <property type="entry name" value="GTPase_Era-like"/>
</dbReference>
<dbReference type="RefSeq" id="XP_032813069.1">
    <property type="nucleotide sequence ID" value="XM_032957178.1"/>
</dbReference>
<evidence type="ECO:0000256" key="3">
    <source>
        <dbReference type="ARBA" id="ARBA00019149"/>
    </source>
</evidence>
<name>A0AAJ7T8C3_PETMA</name>
<accession>A0AAJ7T8C3</accession>
<organism evidence="11 12">
    <name type="scientific">Petromyzon marinus</name>
    <name type="common">Sea lamprey</name>
    <dbReference type="NCBI Taxonomy" id="7757"/>
    <lineage>
        <taxon>Eukaryota</taxon>
        <taxon>Metazoa</taxon>
        <taxon>Chordata</taxon>
        <taxon>Craniata</taxon>
        <taxon>Vertebrata</taxon>
        <taxon>Cyclostomata</taxon>
        <taxon>Hyperoartia</taxon>
        <taxon>Petromyzontiformes</taxon>
        <taxon>Petromyzontidae</taxon>
        <taxon>Petromyzon</taxon>
    </lineage>
</organism>
<dbReference type="NCBIfam" id="TIGR00231">
    <property type="entry name" value="small_GTP"/>
    <property type="match status" value="1"/>
</dbReference>
<dbReference type="GO" id="GO:0005743">
    <property type="term" value="C:mitochondrial inner membrane"/>
    <property type="evidence" value="ECO:0007669"/>
    <property type="project" value="UniProtKB-SubCell"/>
</dbReference>
<dbReference type="SUPFAM" id="SSF54814">
    <property type="entry name" value="Prokaryotic type KH domain (KH-domain type II)"/>
    <property type="match status" value="1"/>
</dbReference>
<evidence type="ECO:0000313" key="11">
    <source>
        <dbReference type="Proteomes" id="UP001318040"/>
    </source>
</evidence>
<dbReference type="GO" id="GO:0005525">
    <property type="term" value="F:GTP binding"/>
    <property type="evidence" value="ECO:0007669"/>
    <property type="project" value="UniProtKB-UniRule"/>
</dbReference>
<evidence type="ECO:0000256" key="8">
    <source>
        <dbReference type="PROSITE-ProRule" id="PRU01050"/>
    </source>
</evidence>
<dbReference type="AlphaFoldDB" id="A0AAJ7T8C3"/>
<dbReference type="PRINTS" id="PR00326">
    <property type="entry name" value="GTP1OBG"/>
</dbReference>
<dbReference type="GO" id="GO:0000028">
    <property type="term" value="P:ribosomal small subunit assembly"/>
    <property type="evidence" value="ECO:0007669"/>
    <property type="project" value="TreeGrafter"/>
</dbReference>
<dbReference type="InterPro" id="IPR015946">
    <property type="entry name" value="KH_dom-like_a/b"/>
</dbReference>
<dbReference type="Pfam" id="PF01926">
    <property type="entry name" value="MMR_HSR1"/>
    <property type="match status" value="1"/>
</dbReference>
<dbReference type="PANTHER" id="PTHR42698:SF1">
    <property type="entry name" value="GTPASE ERA, MITOCHONDRIAL"/>
    <property type="match status" value="1"/>
</dbReference>
<feature type="domain" description="Era-type G" evidence="10">
    <location>
        <begin position="112"/>
        <end position="339"/>
    </location>
</feature>
<comment type="function">
    <text evidence="6">Probable GTPase that plays a role in the mitochondrial ribosomal small subunit assembly. Specifically binds the 12S mitochondrial rRNA (12S mt-rRNA) to a 33 nucleotide section delineating the 3' terminal stem-loop region. May act as a chaperone that protects the 12S mt-rRNA on the 28S mitoribosomal subunit during ribosomal small subunit assembly.</text>
</comment>
<sequence length="444" mass="48070">MAAPMARVACARFVSPRLASHRFVSQLLLAAGRLAAIPRCACYAVRAGASRDEEDKVKLSVLGSAFHVPAQGSSPLANPLSISALPGPHVRVIHDAHAAQLALTPDQPSCPRLLRVAIIGAPNAGKSTLANQILGRKVFGVSRKVHTTRCTSAGVLTEDDAQIVLLDTPGLTSPSRSKRHGLAPSFTKDPQASLEQADVVLVCVDVSDPWLKTRCQLDAQTLNCLRKNPELPSLLVLNKVDILKGKSDLLEITEALSYDVTAALARDKRVAAEEAGSEPDGAGPLHEGAEPPKEVTRPRRHGRAPRSFFHDVFMVSALNGDEVETLRGYLLSRARASPWRFHSSVLTDQTPMQLSLDAVRARLLEVLPQEVPYLIKQSVLHWEEGPSGELHIIQQLTVTKNSHMRMLLGRGGSCVAAVSRLAQWDLSSVFLRDVRLNLSVKLIS</sequence>
<evidence type="ECO:0000256" key="6">
    <source>
        <dbReference type="ARBA" id="ARBA00025227"/>
    </source>
</evidence>
<dbReference type="Gene3D" id="3.30.300.20">
    <property type="match status" value="1"/>
</dbReference>
<feature type="region of interest" description="G5" evidence="8">
    <location>
        <begin position="315"/>
        <end position="317"/>
    </location>
</feature>
<dbReference type="InterPro" id="IPR005225">
    <property type="entry name" value="Small_GTP-bd"/>
</dbReference>
<comment type="subcellular location">
    <subcellularLocation>
        <location evidence="1">Mitochondrion inner membrane</location>
        <topology evidence="1">Peripheral membrane protein</topology>
    </subcellularLocation>
</comment>
<feature type="region of interest" description="G1" evidence="8">
    <location>
        <begin position="120"/>
        <end position="127"/>
    </location>
</feature>
<evidence type="ECO:0000256" key="7">
    <source>
        <dbReference type="ARBA" id="ARBA00030975"/>
    </source>
</evidence>
<evidence type="ECO:0000256" key="5">
    <source>
        <dbReference type="ARBA" id="ARBA00023134"/>
    </source>
</evidence>
<dbReference type="CDD" id="cd04163">
    <property type="entry name" value="Era"/>
    <property type="match status" value="1"/>
</dbReference>
<evidence type="ECO:0000256" key="1">
    <source>
        <dbReference type="ARBA" id="ARBA00004637"/>
    </source>
</evidence>
<feature type="region of interest" description="G2" evidence="8">
    <location>
        <begin position="146"/>
        <end position="150"/>
    </location>
</feature>
<evidence type="ECO:0000313" key="12">
    <source>
        <dbReference type="RefSeq" id="XP_032813069.1"/>
    </source>
</evidence>
<reference evidence="12" key="1">
    <citation type="submission" date="2025-08" db="UniProtKB">
        <authorList>
            <consortium name="RefSeq"/>
        </authorList>
    </citation>
    <scope>IDENTIFICATION</scope>
    <source>
        <tissue evidence="12">Sperm</tissue>
    </source>
</reference>
<dbReference type="PROSITE" id="PS51713">
    <property type="entry name" value="G_ERA"/>
    <property type="match status" value="1"/>
</dbReference>
<evidence type="ECO:0000256" key="2">
    <source>
        <dbReference type="ARBA" id="ARBA00007921"/>
    </source>
</evidence>
<comment type="similarity">
    <text evidence="2 8">Belongs to the TRAFAC class TrmE-Era-EngA-EngB-Septin-like GTPase superfamily. Era GTPase family.</text>
</comment>
<dbReference type="SUPFAM" id="SSF52540">
    <property type="entry name" value="P-loop containing nucleoside triphosphate hydrolases"/>
    <property type="match status" value="1"/>
</dbReference>
<gene>
    <name evidence="12" type="primary">ERAL1</name>
</gene>
<dbReference type="KEGG" id="pmrn:116943863"/>